<sequence length="263" mass="28628">MNGYRELFRLCLEHAYHGGAWRGWEIEPVGVTRRLMDGAGVLVRRSGADVVFLAPAERMHQLRREQDAAAQFVLLVHAHDPLFASYTQPVLPAGQLLVADSAQAGDDGVLPAGASPADAPLCRLALDQAASQRRPALVLRIELDTAAPERRFVVRFEAGSSFWKYYVTGGLAARPLAIADLDGIVAFRAGAADQERPAGALVFLSDRPIALRARPGERFVLKENGPFGERVLMKRMPVAGTGLRQRAVLDGQVVQVSEIFINQ</sequence>
<dbReference type="EMBL" id="CP028324">
    <property type="protein sequence ID" value="AVR97124.1"/>
    <property type="molecule type" value="Genomic_DNA"/>
</dbReference>
<dbReference type="RefSeq" id="WP_107142473.1">
    <property type="nucleotide sequence ID" value="NZ_CP028324.1"/>
</dbReference>
<dbReference type="KEGG" id="masz:C9I28_16845"/>
<evidence type="ECO:0000313" key="2">
    <source>
        <dbReference type="Proteomes" id="UP000240505"/>
    </source>
</evidence>
<reference evidence="1 2" key="1">
    <citation type="submission" date="2018-03" db="EMBL/GenBank/DDBJ databases">
        <title>Massilia armeniaca sp. nov., isolated from desert soil.</title>
        <authorList>
            <person name="Huang H."/>
            <person name="Ren M."/>
        </authorList>
    </citation>
    <scope>NUCLEOTIDE SEQUENCE [LARGE SCALE GENOMIC DNA]</scope>
    <source>
        <strain evidence="1 2">ZMN-3</strain>
    </source>
</reference>
<gene>
    <name evidence="1" type="ORF">C9I28_16845</name>
</gene>
<keyword evidence="2" id="KW-1185">Reference proteome</keyword>
<dbReference type="AlphaFoldDB" id="A0A2R4CBV9"/>
<dbReference type="Proteomes" id="UP000240505">
    <property type="component" value="Chromosome"/>
</dbReference>
<organism evidence="1 2">
    <name type="scientific">Pseudoduganella armeniaca</name>
    <dbReference type="NCBI Taxonomy" id="2072590"/>
    <lineage>
        <taxon>Bacteria</taxon>
        <taxon>Pseudomonadati</taxon>
        <taxon>Pseudomonadota</taxon>
        <taxon>Betaproteobacteria</taxon>
        <taxon>Burkholderiales</taxon>
        <taxon>Oxalobacteraceae</taxon>
        <taxon>Telluria group</taxon>
        <taxon>Pseudoduganella</taxon>
    </lineage>
</organism>
<protein>
    <submittedName>
        <fullName evidence="1">Uncharacterized protein</fullName>
    </submittedName>
</protein>
<name>A0A2R4CBV9_9BURK</name>
<dbReference type="OrthoDB" id="9135113at2"/>
<proteinExistence type="predicted"/>
<evidence type="ECO:0000313" key="1">
    <source>
        <dbReference type="EMBL" id="AVR97124.1"/>
    </source>
</evidence>
<accession>A0A2R4CBV9</accession>